<sequence>MIPNFPLSFSLVSRDMNIITSLLSKAIGLPEPTLRLLLTILLGYPAAHFYKKLYCSQDSPKTSREDRNQYILWTGLALNFFFNTFQIVHSLTTITVSYGLCLFLGERLQNRSWAATAVWVFNAVYLLAGYYWMETDEYDITWTMTQCILCLRLMGFGFDYLDGQRQVTVATAAKQESSEDPTQVAMRQTELKKAPAALPLSFMADTPLPRLPSFSFVMAYALYPAAFAVGPQFSFSLYDQWLDQVNLELSPEDREEKERAQSAYVLRSVLLAIAYLGLQQVVGSRYSTAYLLTEDYQSLCFLKRAFFFCLAGKFAFNKYIGIWLLTEGAIASFGISYDGKDSDGLARFGGLANTDPGRFETATSIDHVISAFNINTNLWSKYYVFKRLKFLGSKSASQFGTLAFLAIWHGFHSVYFTTFLLEFLFVLCESKLRKRLVPLLEPYTEKNEIYFYAWKCLAWVTCQVTCAYGIVGFELLKFGRSWTAYKSVGFIGHLAILVIFAADSYLPRQTKSLKTRKTQ</sequence>
<comment type="subcellular location">
    <subcellularLocation>
        <location evidence="2">Endoplasmic reticulum</location>
    </subcellularLocation>
    <subcellularLocation>
        <location evidence="1">Membrane</location>
        <topology evidence="1">Multi-pass membrane protein</topology>
    </subcellularLocation>
</comment>
<protein>
    <recommendedName>
        <fullName evidence="17">Lysophospholipid acyltransferase 5</fullName>
        <ecNumber evidence="15">2.3.1.23</ecNumber>
        <ecNumber evidence="16">2.3.1.n6</ecNumber>
    </recommendedName>
</protein>
<keyword evidence="12" id="KW-1208">Phospholipid metabolism</keyword>
<dbReference type="GO" id="GO:0047184">
    <property type="term" value="F:1-acylglycerophosphocholine O-acyltransferase activity"/>
    <property type="evidence" value="ECO:0007669"/>
    <property type="project" value="UniProtKB-EC"/>
</dbReference>
<feature type="transmembrane region" description="Helical" evidence="18">
    <location>
        <begin position="449"/>
        <end position="471"/>
    </location>
</feature>
<dbReference type="GO" id="GO:0005783">
    <property type="term" value="C:endoplasmic reticulum"/>
    <property type="evidence" value="ECO:0007669"/>
    <property type="project" value="UniProtKB-SubCell"/>
</dbReference>
<dbReference type="PANTHER" id="PTHR13906:SF14">
    <property type="entry name" value="LYSOPHOSPHOLIPID ACYLTRANSFERASE 5"/>
    <property type="match status" value="1"/>
</dbReference>
<dbReference type="AlphaFoldDB" id="A0A9P7BP94"/>
<evidence type="ECO:0000313" key="20">
    <source>
        <dbReference type="Proteomes" id="UP000716291"/>
    </source>
</evidence>
<evidence type="ECO:0000256" key="4">
    <source>
        <dbReference type="ARBA" id="ARBA00022516"/>
    </source>
</evidence>
<evidence type="ECO:0000256" key="6">
    <source>
        <dbReference type="ARBA" id="ARBA00022692"/>
    </source>
</evidence>
<proteinExistence type="predicted"/>
<dbReference type="OrthoDB" id="286734at2759"/>
<dbReference type="PANTHER" id="PTHR13906">
    <property type="entry name" value="PORCUPINE"/>
    <property type="match status" value="1"/>
</dbReference>
<evidence type="ECO:0000256" key="9">
    <source>
        <dbReference type="ARBA" id="ARBA00023098"/>
    </source>
</evidence>
<evidence type="ECO:0000313" key="19">
    <source>
        <dbReference type="EMBL" id="KAG1303760.1"/>
    </source>
</evidence>
<keyword evidence="9" id="KW-0443">Lipid metabolism</keyword>
<feature type="transmembrane region" description="Helical" evidence="18">
    <location>
        <begin position="483"/>
        <end position="506"/>
    </location>
</feature>
<dbReference type="EMBL" id="JAANQT010001866">
    <property type="protein sequence ID" value="KAG1303760.1"/>
    <property type="molecule type" value="Genomic_DNA"/>
</dbReference>
<evidence type="ECO:0000256" key="7">
    <source>
        <dbReference type="ARBA" id="ARBA00022824"/>
    </source>
</evidence>
<evidence type="ECO:0000256" key="16">
    <source>
        <dbReference type="ARBA" id="ARBA00038923"/>
    </source>
</evidence>
<evidence type="ECO:0000256" key="11">
    <source>
        <dbReference type="ARBA" id="ARBA00023209"/>
    </source>
</evidence>
<keyword evidence="7" id="KW-0256">Endoplasmic reticulum</keyword>
<dbReference type="EC" id="2.3.1.23" evidence="15"/>
<evidence type="ECO:0000256" key="2">
    <source>
        <dbReference type="ARBA" id="ARBA00004240"/>
    </source>
</evidence>
<dbReference type="GO" id="GO:0071617">
    <property type="term" value="F:lysophospholipid acyltransferase activity"/>
    <property type="evidence" value="ECO:0007669"/>
    <property type="project" value="TreeGrafter"/>
</dbReference>
<keyword evidence="10 18" id="KW-0472">Membrane</keyword>
<keyword evidence="6 18" id="KW-0812">Transmembrane</keyword>
<keyword evidence="5" id="KW-0808">Transferase</keyword>
<evidence type="ECO:0000256" key="14">
    <source>
        <dbReference type="ARBA" id="ARBA00025707"/>
    </source>
</evidence>
<comment type="caution">
    <text evidence="19">The sequence shown here is derived from an EMBL/GenBank/DDBJ whole genome shotgun (WGS) entry which is preliminary data.</text>
</comment>
<dbReference type="Proteomes" id="UP000716291">
    <property type="component" value="Unassembled WGS sequence"/>
</dbReference>
<feature type="transmembrane region" description="Helical" evidence="18">
    <location>
        <begin position="402"/>
        <end position="428"/>
    </location>
</feature>
<dbReference type="GO" id="GO:0006656">
    <property type="term" value="P:phosphatidylcholine biosynthetic process"/>
    <property type="evidence" value="ECO:0007669"/>
    <property type="project" value="TreeGrafter"/>
</dbReference>
<gene>
    <name evidence="19" type="ORF">G6F64_009798</name>
</gene>
<dbReference type="Pfam" id="PF03062">
    <property type="entry name" value="MBOAT"/>
    <property type="match status" value="1"/>
</dbReference>
<dbReference type="EC" id="2.3.1.n6" evidence="16"/>
<evidence type="ECO:0000256" key="18">
    <source>
        <dbReference type="SAM" id="Phobius"/>
    </source>
</evidence>
<keyword evidence="20" id="KW-1185">Reference proteome</keyword>
<accession>A0A9P7BP94</accession>
<evidence type="ECO:0000256" key="10">
    <source>
        <dbReference type="ARBA" id="ARBA00023136"/>
    </source>
</evidence>
<dbReference type="InterPro" id="IPR004299">
    <property type="entry name" value="MBOAT_fam"/>
</dbReference>
<evidence type="ECO:0000256" key="1">
    <source>
        <dbReference type="ARBA" id="ARBA00004141"/>
    </source>
</evidence>
<evidence type="ECO:0000256" key="15">
    <source>
        <dbReference type="ARBA" id="ARBA00026120"/>
    </source>
</evidence>
<evidence type="ECO:0000256" key="5">
    <source>
        <dbReference type="ARBA" id="ARBA00022679"/>
    </source>
</evidence>
<evidence type="ECO:0000256" key="12">
    <source>
        <dbReference type="ARBA" id="ARBA00023264"/>
    </source>
</evidence>
<evidence type="ECO:0000256" key="17">
    <source>
        <dbReference type="ARBA" id="ARBA00039721"/>
    </source>
</evidence>
<keyword evidence="4" id="KW-0444">Lipid biosynthesis</keyword>
<dbReference type="GO" id="GO:0016020">
    <property type="term" value="C:membrane"/>
    <property type="evidence" value="ECO:0007669"/>
    <property type="project" value="UniProtKB-SubCell"/>
</dbReference>
<reference evidence="19" key="1">
    <citation type="journal article" date="2020" name="Microb. Genom.">
        <title>Genetic diversity of clinical and environmental Mucorales isolates obtained from an investigation of mucormycosis cases among solid organ transplant recipients.</title>
        <authorList>
            <person name="Nguyen M.H."/>
            <person name="Kaul D."/>
            <person name="Muto C."/>
            <person name="Cheng S.J."/>
            <person name="Richter R.A."/>
            <person name="Bruno V.M."/>
            <person name="Liu G."/>
            <person name="Beyhan S."/>
            <person name="Sundermann A.J."/>
            <person name="Mounaud S."/>
            <person name="Pasculle A.W."/>
            <person name="Nierman W.C."/>
            <person name="Driscoll E."/>
            <person name="Cumbie R."/>
            <person name="Clancy C.J."/>
            <person name="Dupont C.L."/>
        </authorList>
    </citation>
    <scope>NUCLEOTIDE SEQUENCE</scope>
    <source>
        <strain evidence="19">GL11</strain>
    </source>
</reference>
<name>A0A9P7BP94_RHIOR</name>
<dbReference type="GO" id="GO:0030258">
    <property type="term" value="P:lipid modification"/>
    <property type="evidence" value="ECO:0007669"/>
    <property type="project" value="TreeGrafter"/>
</dbReference>
<organism evidence="19 20">
    <name type="scientific">Rhizopus oryzae</name>
    <name type="common">Mucormycosis agent</name>
    <name type="synonym">Rhizopus arrhizus var. delemar</name>
    <dbReference type="NCBI Taxonomy" id="64495"/>
    <lineage>
        <taxon>Eukaryota</taxon>
        <taxon>Fungi</taxon>
        <taxon>Fungi incertae sedis</taxon>
        <taxon>Mucoromycota</taxon>
        <taxon>Mucoromycotina</taxon>
        <taxon>Mucoromycetes</taxon>
        <taxon>Mucorales</taxon>
        <taxon>Mucorineae</taxon>
        <taxon>Rhizopodaceae</taxon>
        <taxon>Rhizopus</taxon>
    </lineage>
</organism>
<dbReference type="InterPro" id="IPR049941">
    <property type="entry name" value="LPLAT_7/PORCN-like"/>
</dbReference>
<keyword evidence="13" id="KW-0012">Acyltransferase</keyword>
<feature type="transmembrane region" description="Helical" evidence="18">
    <location>
        <begin position="112"/>
        <end position="133"/>
    </location>
</feature>
<comment type="pathway">
    <text evidence="3">Lipid metabolism.</text>
</comment>
<evidence type="ECO:0000256" key="8">
    <source>
        <dbReference type="ARBA" id="ARBA00022989"/>
    </source>
</evidence>
<keyword evidence="11" id="KW-0594">Phospholipid biosynthesis</keyword>
<comment type="pathway">
    <text evidence="14">Phospholipid metabolism.</text>
</comment>
<evidence type="ECO:0000256" key="13">
    <source>
        <dbReference type="ARBA" id="ARBA00023315"/>
    </source>
</evidence>
<evidence type="ECO:0000256" key="3">
    <source>
        <dbReference type="ARBA" id="ARBA00005189"/>
    </source>
</evidence>
<keyword evidence="8 18" id="KW-1133">Transmembrane helix</keyword>